<organism evidence="5 6">
    <name type="scientific">Dorcoceras hygrometricum</name>
    <dbReference type="NCBI Taxonomy" id="472368"/>
    <lineage>
        <taxon>Eukaryota</taxon>
        <taxon>Viridiplantae</taxon>
        <taxon>Streptophyta</taxon>
        <taxon>Embryophyta</taxon>
        <taxon>Tracheophyta</taxon>
        <taxon>Spermatophyta</taxon>
        <taxon>Magnoliopsida</taxon>
        <taxon>eudicotyledons</taxon>
        <taxon>Gunneridae</taxon>
        <taxon>Pentapetalae</taxon>
        <taxon>asterids</taxon>
        <taxon>lamiids</taxon>
        <taxon>Lamiales</taxon>
        <taxon>Gesneriaceae</taxon>
        <taxon>Didymocarpoideae</taxon>
        <taxon>Trichosporeae</taxon>
        <taxon>Loxocarpinae</taxon>
        <taxon>Dorcoceras</taxon>
    </lineage>
</organism>
<accession>A0A2Z7D800</accession>
<dbReference type="PANTHER" id="PTHR48046">
    <property type="entry name" value="UDP-GLYCOSYLTRANSFERASE 72E1"/>
    <property type="match status" value="1"/>
</dbReference>
<evidence type="ECO:0000256" key="2">
    <source>
        <dbReference type="ARBA" id="ARBA00022676"/>
    </source>
</evidence>
<feature type="transmembrane region" description="Helical" evidence="4">
    <location>
        <begin position="403"/>
        <end position="424"/>
    </location>
</feature>
<name>A0A2Z7D800_9LAMI</name>
<keyword evidence="4" id="KW-0472">Membrane</keyword>
<dbReference type="InterPro" id="IPR002213">
    <property type="entry name" value="UDP_glucos_trans"/>
</dbReference>
<gene>
    <name evidence="5" type="ORF">F511_25976</name>
</gene>
<proteinExistence type="inferred from homology"/>
<dbReference type="Pfam" id="PF00201">
    <property type="entry name" value="UDPGT"/>
    <property type="match status" value="1"/>
</dbReference>
<reference evidence="5 6" key="1">
    <citation type="journal article" date="2015" name="Proc. Natl. Acad. Sci. U.S.A.">
        <title>The resurrection genome of Boea hygrometrica: A blueprint for survival of dehydration.</title>
        <authorList>
            <person name="Xiao L."/>
            <person name="Yang G."/>
            <person name="Zhang L."/>
            <person name="Yang X."/>
            <person name="Zhao S."/>
            <person name="Ji Z."/>
            <person name="Zhou Q."/>
            <person name="Hu M."/>
            <person name="Wang Y."/>
            <person name="Chen M."/>
            <person name="Xu Y."/>
            <person name="Jin H."/>
            <person name="Xiao X."/>
            <person name="Hu G."/>
            <person name="Bao F."/>
            <person name="Hu Y."/>
            <person name="Wan P."/>
            <person name="Li L."/>
            <person name="Deng X."/>
            <person name="Kuang T."/>
            <person name="Xiang C."/>
            <person name="Zhu J.K."/>
            <person name="Oliver M.J."/>
            <person name="He Y."/>
        </authorList>
    </citation>
    <scope>NUCLEOTIDE SEQUENCE [LARGE SCALE GENOMIC DNA]</scope>
    <source>
        <strain evidence="6">cv. XS01</strain>
    </source>
</reference>
<dbReference type="Gene3D" id="3.40.50.2000">
    <property type="entry name" value="Glycogen Phosphorylase B"/>
    <property type="match status" value="2"/>
</dbReference>
<evidence type="ECO:0000313" key="5">
    <source>
        <dbReference type="EMBL" id="KZV55770.1"/>
    </source>
</evidence>
<dbReference type="PROSITE" id="PS00375">
    <property type="entry name" value="UDPGT"/>
    <property type="match status" value="1"/>
</dbReference>
<dbReference type="SUPFAM" id="SSF53756">
    <property type="entry name" value="UDP-Glycosyltransferase/glycogen phosphorylase"/>
    <property type="match status" value="1"/>
</dbReference>
<comment type="similarity">
    <text evidence="1">Belongs to the UDP-glycosyltransferase family.</text>
</comment>
<dbReference type="Proteomes" id="UP000250235">
    <property type="component" value="Unassembled WGS sequence"/>
</dbReference>
<keyword evidence="4" id="KW-0812">Transmembrane</keyword>
<feature type="transmembrane region" description="Helical" evidence="4">
    <location>
        <begin position="679"/>
        <end position="697"/>
    </location>
</feature>
<evidence type="ECO:0000256" key="1">
    <source>
        <dbReference type="ARBA" id="ARBA00009995"/>
    </source>
</evidence>
<dbReference type="AlphaFoldDB" id="A0A2Z7D800"/>
<evidence type="ECO:0000313" key="6">
    <source>
        <dbReference type="Proteomes" id="UP000250235"/>
    </source>
</evidence>
<dbReference type="CDD" id="cd03784">
    <property type="entry name" value="GT1_Gtf-like"/>
    <property type="match status" value="1"/>
</dbReference>
<dbReference type="EMBL" id="KQ988454">
    <property type="protein sequence ID" value="KZV55770.1"/>
    <property type="molecule type" value="Genomic_DNA"/>
</dbReference>
<evidence type="ECO:0000256" key="4">
    <source>
        <dbReference type="SAM" id="Phobius"/>
    </source>
</evidence>
<dbReference type="PANTHER" id="PTHR48046:SF4">
    <property type="entry name" value="GLYCOSYLTRANSFERASE"/>
    <property type="match status" value="1"/>
</dbReference>
<dbReference type="FunFam" id="3.40.50.2000:FF:000056">
    <property type="entry name" value="Glycosyltransferase"/>
    <property type="match status" value="1"/>
</dbReference>
<keyword evidence="6" id="KW-1185">Reference proteome</keyword>
<keyword evidence="3 5" id="KW-0808">Transferase</keyword>
<dbReference type="GO" id="GO:0008194">
    <property type="term" value="F:UDP-glycosyltransferase activity"/>
    <property type="evidence" value="ECO:0007669"/>
    <property type="project" value="InterPro"/>
</dbReference>
<protein>
    <submittedName>
        <fullName evidence="5">Hydroquinone glucosyltransferase-like</fullName>
    </submittedName>
</protein>
<keyword evidence="2" id="KW-0328">Glycosyltransferase</keyword>
<dbReference type="OrthoDB" id="5835829at2759"/>
<dbReference type="InterPro" id="IPR035595">
    <property type="entry name" value="UDP_glycos_trans_CS"/>
</dbReference>
<keyword evidence="4" id="KW-1133">Transmembrane helix</keyword>
<sequence>MKPHVAFLPSPGMGHFIPLFQLARSLVFNRGFQVSFFVITTQASAAQDHFIRSAAEISPDLRIISLPEADVSGVMFEDMRLLTKICVIARESIKPIKPMLIELNPTPVALIIDIFTTDAIEICEELSIPVYSFFTASTSLLALSLYMPTLDLEVEGEFVDLPAPVEIPGCKPLLIEDLLDQVKDRKNDEYKWYLLNVSRLKYAAGILVNSWENLDIQRITALKQNAFFRSIPTPPVFPIGPLIKVEETLTAKDAEILAWLDNQPCESVLLVALGSGGTLSSKQLIELAWGLEMSKQKFILVVRKPTDASASGTYFTVGSDEDDPLAYLPDGFLERTRGDGIVVPTWVPQISVLRHRSTGAFLSHCGWNSTLESLVQGIPIIAWPLFAEQRMNATMLGEEQPTVSIAVFTVAVSAISFCFFISFYNRYDDVTVAATSFFDDVTVAATSFFNRYDDVMVAVTSFFNRYDDVMVAVTSFFNRYDDVMVAVTSFFNRYDDVMVAVTSFFNRYDDVMVAVTSFFNRYDDVMVAVTSFFNRYDDVMVAVTSFFNRYDDVMVAVTSFFNRYDDVMVAVTSFFNRYDDVMVAVTSFFNRYDDVMVAVTSFFNRYDDVMVAVTSFFNRYDDVTVAATSFFNRYDDVMVAESRFLSISNADVLLLVAFSSRYADVIIADTSSCATDSRLLLFIFLFTISSSRLHIFCSRSHFRMRPVLFPLKRSNGQDSLLCSELLRFWPNSFV</sequence>
<evidence type="ECO:0000256" key="3">
    <source>
        <dbReference type="ARBA" id="ARBA00022679"/>
    </source>
</evidence>